<dbReference type="InterPro" id="IPR008638">
    <property type="entry name" value="FhaB/CdiA-like_TPS"/>
</dbReference>
<accession>A0A1R4LKP5</accession>
<feature type="coiled-coil region" evidence="1">
    <location>
        <begin position="3542"/>
        <end position="3583"/>
    </location>
</feature>
<feature type="domain" description="FHA" evidence="3">
    <location>
        <begin position="2887"/>
        <end position="2967"/>
    </location>
</feature>
<dbReference type="SMART" id="SM00912">
    <property type="entry name" value="Haemagg_act"/>
    <property type="match status" value="1"/>
</dbReference>
<protein>
    <submittedName>
        <fullName evidence="4">Filamentous hemagglutinin</fullName>
    </submittedName>
</protein>
<evidence type="ECO:0000313" key="4">
    <source>
        <dbReference type="EMBL" id="SJN57033.1"/>
    </source>
</evidence>
<feature type="compositionally biased region" description="Polar residues" evidence="2">
    <location>
        <begin position="2626"/>
        <end position="2665"/>
    </location>
</feature>
<feature type="region of interest" description="Disordered" evidence="2">
    <location>
        <begin position="3917"/>
        <end position="3952"/>
    </location>
</feature>
<name>A0A1R4LKP5_VIBR1</name>
<organism evidence="4 5">
    <name type="scientific">Vibrio ruber (strain DSM 16370 / JCM 11486 / BCRC 17186 / CECT 7878 / LMG 23124 / VR1)</name>
    <dbReference type="NCBI Taxonomy" id="1123498"/>
    <lineage>
        <taxon>Bacteria</taxon>
        <taxon>Pseudomonadati</taxon>
        <taxon>Pseudomonadota</taxon>
        <taxon>Gammaproteobacteria</taxon>
        <taxon>Vibrionales</taxon>
        <taxon>Vibrionaceae</taxon>
        <taxon>Vibrio</taxon>
    </lineage>
</organism>
<dbReference type="Pfam" id="PF05860">
    <property type="entry name" value="TPS"/>
    <property type="match status" value="1"/>
</dbReference>
<dbReference type="NCBIfam" id="TIGR01731">
    <property type="entry name" value="fil_hemag_20aa"/>
    <property type="match status" value="36"/>
</dbReference>
<dbReference type="PROSITE" id="PS50006">
    <property type="entry name" value="FHA_DOMAIN"/>
    <property type="match status" value="1"/>
</dbReference>
<dbReference type="InterPro" id="IPR025157">
    <property type="entry name" value="Hemagglutinin_rpt"/>
</dbReference>
<evidence type="ECO:0000256" key="2">
    <source>
        <dbReference type="SAM" id="MobiDB-lite"/>
    </source>
</evidence>
<keyword evidence="5" id="KW-1185">Reference proteome</keyword>
<dbReference type="Gene3D" id="2.160.20.10">
    <property type="entry name" value="Single-stranded right-handed beta-helix, Pectin lyase-like"/>
    <property type="match status" value="1"/>
</dbReference>
<dbReference type="SUPFAM" id="SSF51126">
    <property type="entry name" value="Pectin lyase-like"/>
    <property type="match status" value="1"/>
</dbReference>
<evidence type="ECO:0000256" key="1">
    <source>
        <dbReference type="SAM" id="Coils"/>
    </source>
</evidence>
<dbReference type="Proteomes" id="UP000188276">
    <property type="component" value="Unassembled WGS sequence"/>
</dbReference>
<dbReference type="Pfam" id="PF13332">
    <property type="entry name" value="Fil_haemagg_2"/>
    <property type="match status" value="5"/>
</dbReference>
<dbReference type="Gene3D" id="3.40.390.10">
    <property type="entry name" value="Collagenase (Catalytic Domain)"/>
    <property type="match status" value="1"/>
</dbReference>
<proteinExistence type="predicted"/>
<dbReference type="EMBL" id="FULE01000030">
    <property type="protein sequence ID" value="SJN57033.1"/>
    <property type="molecule type" value="Genomic_DNA"/>
</dbReference>
<gene>
    <name evidence="4" type="primary">fhaB_1</name>
    <name evidence="4" type="ORF">VR7878_02079</name>
</gene>
<dbReference type="InterPro" id="IPR012334">
    <property type="entry name" value="Pectin_lyas_fold"/>
</dbReference>
<evidence type="ECO:0000259" key="3">
    <source>
        <dbReference type="PROSITE" id="PS50006"/>
    </source>
</evidence>
<dbReference type="GO" id="GO:0008237">
    <property type="term" value="F:metallopeptidase activity"/>
    <property type="evidence" value="ECO:0007669"/>
    <property type="project" value="InterPro"/>
</dbReference>
<dbReference type="NCBIfam" id="TIGR01901">
    <property type="entry name" value="adhes_NPXG"/>
    <property type="match status" value="1"/>
</dbReference>
<feature type="compositionally biased region" description="Polar residues" evidence="2">
    <location>
        <begin position="3917"/>
        <end position="3929"/>
    </location>
</feature>
<keyword evidence="1" id="KW-0175">Coiled coil</keyword>
<dbReference type="STRING" id="1123498.VR7878_02079"/>
<reference evidence="5" key="1">
    <citation type="submission" date="2017-02" db="EMBL/GenBank/DDBJ databases">
        <authorList>
            <person name="Rodrigo-Torres L."/>
            <person name="Arahal R.D."/>
            <person name="Lucena T."/>
        </authorList>
    </citation>
    <scope>NUCLEOTIDE SEQUENCE [LARGE SCALE GENOMIC DNA]</scope>
    <source>
        <strain evidence="5">CECT 7878</strain>
    </source>
</reference>
<evidence type="ECO:0000313" key="5">
    <source>
        <dbReference type="Proteomes" id="UP000188276"/>
    </source>
</evidence>
<sequence>MIKPVTFWQRALVYFICWTFNIQPLLANVIVDNSQHNTSVNRAGNGVEVVNIATPNANGLSHNQYQQFNVDPSGLILNNSTAQVAQSQLGGYLQNNPNLHGQAATVILNEVTGASRSQLQGYTEVFGQGAPVILTNPYGITCNGCGFINTPRVTLSTGNPLIENGNVTGFDVSQGSVSIEGLGLDATHQSYFDIITRTAQLNADIHANDLSIVTGKNRVSYQSNQVTATTADDKEAAPELAIDSSNLGGMYAGRIALVATDAGVGVNVGNLSASQGDIRISADGQITLGKSSAQNNLTVSSQSGVTLKGSQYAGQTASLSGQRIHADSNTLAAGQNVSLTATDTVTLNQSLVEAGVDADGKQQAGGVVDVQANNLTLNAGNLIAGQQLTTAVDHITVDQDSLIYGQKMALNQLSKLDNSGTVAAKDQLSVKGTDASLVGHGNMTASEITMDSDRLTLDTHITAQTLAVQASQNLTTGEQSEVSATDKLTVTAGTLNQQGQLTTRGDMDINAADAILKGDVAAQDIQVKAQHLTQESGTLQAGQTLHITGDTVTLSGASAGKTSVGIDAGQLTLNGTLQSGGDTRLTVVNDMQTREQSQLVTQGSLQAKVGSLTQRGKMQSGEDVTLTGHTLKNEGLVSAVGNTHLTAQAQLTNRGTVTSGQQLTTNAGAVTNSGELSAQQKVAMTVAGQLDNQTNGLISGQVTTVQAGSVNNAGQLQSLTDLGLTADALNNSGTLAALSDTTLNVTHDLTNRGAVSAGHDVRLLTDNLTNSGQVIASDNLLIAKDLNQTRNTSLNNTGGSLDAGSGSLTIATQGDLQVSAGQHLFAGKDLTVTAATLNNSGEIAAQNKTRLTLDGVTTGQTVLTNQTGGLISGQSTSIDAQSVANHGQLQALEDLGLTATSLANSGTLTALNTTLAVHDHLLNTGTVSAVENISLLADQVDNQGRVSAGTHLLIAADQDNKRSDSLNNAGRVETRNGDIEIVTDVMTQQSSGHMIAGHNFRLDGNQLDNGGELAATGKTDLLLHQQLLNQQSGLISGQVTAITAQSVNNQGQLQSLSDLGLTADSFGYSGVLAALDNTSLHISHDLTSSGSILAGHQIVLNAEQLDNRGRVSAGDAAIATPATGQDDSLIVTADTLTNSGELLARGRNQLTLNMQLTNQTDGLISGQTTTVNTQSVTNHGQLQSLTDLGLTADALANSGTLAALSDMTLNVVHQLSNSGTVSANHDVSLLTDNLTNTGKMFAGSNLLIAKDSEQTRNTIFNNTDGSLTAKAGQLTIATHGDVMVSTGQHLTAGQDVILQASSLTNDGEVSAQGKTALTLDNALTNHGLVSGQQTTLAAQSVTNTGQLQSLTDLGLTADALENSGTLAALSDMTLNVAHQLSNTGAVLAGSNIHLNATKMENRGRVSAGDQALMTADQQAAGRTDASLIVNADTLTNSGELLAQGSNQLTLNTQLTNQTDGLISGQITTVNAPVVTNAGQLQSLTDLGLTADALANSGTLAALSDMTLNVAHQLSNNGAVSANHDVSLLTDNLTNTGKVFAGNNLLIAKDSEQTRTTTFNNTNGSLTAKAGQLTIATHDDVVVSSGQHLTAGQDLSLQANSLTNDGEVSAQGNMSLTLNNALTNHGLVSGQKTTLAAQSVTNTGQLQSLTDLGLTADALNNSGTLAVLSDMTLNVAHQLINSGAVSANHDVSLLTDNLTNTGKVFAGNNLLIAKDSEQTRTTTFNNTDGSLTAKAGQLTIATHDDVVVSTGQHLTAGQNVTLQANSLTNDGEVAAQGKTALTLDNTLTNHGLVSGQQTTLIAQSVTNHGQLQSLTDLGLTADALENSGTLAALSDMTLNVAHQLSNSGVVSASHDASLLTDNLTNSGKVFAGNNLLIAKDSEQTRTTTFNNTDGSLTAKAGQLTIATHDNLVVSTGQHLTAGQDVTLQANSLTNDGEVSAQGNMSLTLDNALTNHGLVSGQQTTLIAQSVTNHGQLQSLTDLGLTADALANSGTLAALSDMTLNVAHQLSNNGAVSANHNVSLLTDNLTNTGKVFAGNNLLVAKDSGQTRTTTFNNTDGSLTAKAGHLRIATHDNLVVSTGQHLTAGQDLTLQANSLTNDGEVSAQGKTALTLDNALTNHGLVSGQGTTVTAQSVNNTGQMQALTDLGLNADVLANSGTLVAGNNAVFNIIHTLTSNGNISAGNNASLLADQVNNQNKIYARNSVLIAKDSTQTRSSSLTNSGQIDAKHGSISIATHGDFTVGAGQHLSAGKDLTLVADALTNDGELSSQGITTIGVDGTLTNHTAGIISGQNTVLRAGATTNQGQLQALNDLNLTTGSLTNSGSLVALHDMTLNATGYVDNHSLLYAGHDSNLFSDTLTNYSDIVVGNDLLIARDSNKTRSRNLTNSSGNIESLNGDISIYTESLINKRTMIQYKTFNITADPETALANGIEDSTTGLIWHEEFRRGQDVSDASASSKIRASSDMYINTNELNNDASLIYGENVGIDAKKIKNNGYKSEVYINYSALREYRDSGNCEGGETLDCDIGWEIVTREVKTEGENSLSSSIIAQNNLIIHSTTLNNTSVIQENMRIESVNNPTYSAKSTHVLSDATPVVRSTQPAPDIEPNLRITQQTKDSRKNFISVHSETTMGEDVLTTQEPSDASGTVQAHSATTHSIELTSQGSDSGAAVQAGQTSTGSGLAAQSAPNLTSVARTAPQGKPTTTVTLSNSSTVTAPTVNLPNQNRIPFPDYRLPTSPHGLFVFSDGPQSDYLIATNPAVTNLNDFLGSDYFKDQLNYDPERKEKFLGDAYYDTRTISQEIFEQTGKRYLNEDIGSDLAQMKQLIDSAAQEKTALNLKNGVALTDEQIARLSHDIIWYEPIEVNGQTVMAPKLYLSSASQDNISNGALLAGRNVNVTTGDFANSGAVAAREDLSIASRNGISNTHGTLSANDDLALIATGDIVNRGGIKGKDVSVISTEGSIINEAQLSQSKFSAHNLVGEITSLGQTAIIQADNSIRLQAGTSIRDTAGIIQSNGDVTLSAEDDIVFDTIEDRIEISTLSGNFTAGSSRYIGSIFESGGHAEVQAGHNIQATAADVSVLNSLSLKAGHDITLKAAVDNTNWNYNGQSFKKIVKTTTNQGSNLSGRDVLLQSGNDTTLVNGGIQASGNVALNAQGDVNILAANDSRYEYSKSTHKKSFGRSKTTIHESLKETVRGSSIAAGGDITIKAQKYSNAKLANGHSDIQVVGSNLNAGDAINLSADGDVILSAQQYREYQYNQTIKKGFGGLSGSNRGNLDDATLLEGANTIAASHININSGKNIGVIASTVSAGGDVNMQALDEVLVTADNILRQTQQWDEKSSFLSGGHLMEMSSDREGMQSSTAQGSQIASHGNVNIQGGSVALVGSDVVAGENTVLKADTGHLDIRSAQNSLRKTSQHKQVSVDFPAFELLGHPESALQITDGQVRFRIGKATYDQVENQTTATTQTGSTVLANNDVSLSAAGDLTVTGSRIAADQDGSGAGDLSLTAENILIQEAKETEQTQSQEVHGKAEASLVVQHQAVEVAKAVKGLQQATQALKQAKQDYQQYKKQLASLKGTLETLQADYAAKKPGVTFEDIEELQDLVSDLKGDEAWYAAGIALAAENVTSKTTLLAKQSDAAVNSITSGAFGFDAGLHLDIDADKQNSQSQRVTSVGSQLSGQNVTIEAGHQTGQSATVQGSVIHADDTLAVSGNQVNLLASDEQSSSTNGSESAHVGASVTLFGADSGVNLDASYSRNESVSQSQTHTNSVLSADHIRITSDGDTDVNGADVAANEQLDISVGGDLNVASVQNRYSSTNHGGSVSGGVGLSGGDVGKGGAVSGFDHAGNLQGVNSGVNLSNGRSHSRETMLTRITSGGDANITVGGNTDIKGATIATVNEDGSDAGRLHLETGMLSYTDLSNTRDTSSRNAGVSSSVSIGPDKDGATQIDASRNSSRYQYTNQSGYHKSKTLATVGQGELRIEDTHNSDDTERLNRDVTSTTKDLYSVDRQQGNFDVTVDHRLLSETGWKEIAEDALITDMMRESLERAITTDRVELTDILSETGKQLDIYKSVKQAIIDDPQLAARLRDPKLSADTKQVILDQLTHAAMQSLGYNPEGYENKIIAKDNDARKGFYSEETQKSYINDQNANNTEELVLIAGHEMSHAVDDKTGDVNRYSEQDREIYANNIGEDFTDYTDTALGVTGNGSMASSNSHVGNTGSTVAGNNQVYSGLDKRQGDNLIPLVIPAAVAITTITAAAIADPKVQQVTKQALTDAMAGAKDVGNGILNFFEPDAQYTDEELDIAAKAYLQMQEYRDSSTETGDWVEMDNLMQQVSAEVVARANAMSEMADTIDASTSLPSHEGYDASTVTEVSDRIDASTETVATIEQGLGKTESPVESGVDPLLVVDSKNSSYEPNKGAIGKMEDFFNQPGFGSDVMSITKKSPKVYDGQRVFDVTKRYGSALKKGDQVYLDGQHKNHLEVFDKQGNFKAVLNLDGTLNIAKTAQAKKTGRRLPK</sequence>
<dbReference type="InterPro" id="IPR024079">
    <property type="entry name" value="MetalloPept_cat_dom_sf"/>
</dbReference>
<dbReference type="InterPro" id="IPR000253">
    <property type="entry name" value="FHA_dom"/>
</dbReference>
<dbReference type="InterPro" id="IPR011050">
    <property type="entry name" value="Pectin_lyase_fold/virulence"/>
</dbReference>
<dbReference type="InterPro" id="IPR010069">
    <property type="entry name" value="CdiA_FHA1_rpt"/>
</dbReference>
<feature type="region of interest" description="Disordered" evidence="2">
    <location>
        <begin position="2626"/>
        <end position="2687"/>
    </location>
</feature>